<reference evidence="1 2" key="1">
    <citation type="submission" date="2023-03" db="EMBL/GenBank/DDBJ databases">
        <title>High-quality genome of Scylla paramamosain provides insights in environmental adaptation.</title>
        <authorList>
            <person name="Zhang L."/>
        </authorList>
    </citation>
    <scope>NUCLEOTIDE SEQUENCE [LARGE SCALE GENOMIC DNA]</scope>
    <source>
        <strain evidence="1">LZ_2023a</strain>
        <tissue evidence="1">Muscle</tissue>
    </source>
</reference>
<dbReference type="EMBL" id="JARAKH010000014">
    <property type="protein sequence ID" value="KAK8397277.1"/>
    <property type="molecule type" value="Genomic_DNA"/>
</dbReference>
<protein>
    <submittedName>
        <fullName evidence="1">Uncharacterized protein</fullName>
    </submittedName>
</protein>
<evidence type="ECO:0000313" key="2">
    <source>
        <dbReference type="Proteomes" id="UP001487740"/>
    </source>
</evidence>
<sequence>MAAAAAAASRVLCDILCHTSNHNIPHCAFSDSFSAFSDSFNAFSDSFSAFSDSFSAYSDSFSDSFSAFNDSFSLYRHGFTHFTVKHFPLLVHLVLYLLIPDTGAHIQNMERERREEGVHVPRNRGQQQKFVSGKRSLTGHFQKLFVRSGGWLVFLETVTTAVVAARGDHDKEAKQASAYHHDKEEAVNVRSGVCRRVPVPSARQCVSSFRGGRVCAASSPPPLVHGKFRWTRITSNQFSFVTLCGGAGFMCVAVERLQRGMEGDHLATIEGRRTGTVILWTTLPPHLP</sequence>
<dbReference type="AlphaFoldDB" id="A0AAW0UGH6"/>
<keyword evidence="2" id="KW-1185">Reference proteome</keyword>
<gene>
    <name evidence="1" type="ORF">O3P69_004763</name>
</gene>
<comment type="caution">
    <text evidence="1">The sequence shown here is derived from an EMBL/GenBank/DDBJ whole genome shotgun (WGS) entry which is preliminary data.</text>
</comment>
<dbReference type="Proteomes" id="UP001487740">
    <property type="component" value="Unassembled WGS sequence"/>
</dbReference>
<accession>A0AAW0UGH6</accession>
<name>A0AAW0UGH6_SCYPA</name>
<evidence type="ECO:0000313" key="1">
    <source>
        <dbReference type="EMBL" id="KAK8397277.1"/>
    </source>
</evidence>
<proteinExistence type="predicted"/>
<organism evidence="1 2">
    <name type="scientific">Scylla paramamosain</name>
    <name type="common">Mud crab</name>
    <dbReference type="NCBI Taxonomy" id="85552"/>
    <lineage>
        <taxon>Eukaryota</taxon>
        <taxon>Metazoa</taxon>
        <taxon>Ecdysozoa</taxon>
        <taxon>Arthropoda</taxon>
        <taxon>Crustacea</taxon>
        <taxon>Multicrustacea</taxon>
        <taxon>Malacostraca</taxon>
        <taxon>Eumalacostraca</taxon>
        <taxon>Eucarida</taxon>
        <taxon>Decapoda</taxon>
        <taxon>Pleocyemata</taxon>
        <taxon>Brachyura</taxon>
        <taxon>Eubrachyura</taxon>
        <taxon>Portunoidea</taxon>
        <taxon>Portunidae</taxon>
        <taxon>Portuninae</taxon>
        <taxon>Scylla</taxon>
    </lineage>
</organism>